<name>A0A1Y0IS10_9BACL</name>
<dbReference type="AlphaFoldDB" id="A0A1Y0IS10"/>
<reference evidence="3" key="1">
    <citation type="submission" date="2017-05" db="EMBL/GenBank/DDBJ databases">
        <authorList>
            <person name="Sung H."/>
        </authorList>
    </citation>
    <scope>NUCLEOTIDE SEQUENCE [LARGE SCALE GENOMIC DNA]</scope>
    <source>
        <strain evidence="3">AR23208</strain>
    </source>
</reference>
<keyword evidence="1" id="KW-0812">Transmembrane</keyword>
<keyword evidence="1" id="KW-0472">Membrane</keyword>
<accession>A0A1Y0IS10</accession>
<sequence length="169" mass="18892">MVRKVLSYVGVTVAILLLVQTMTVTYQLSKIDSGLAKSLDSTSRLLSIQRSIIQKNEHLQEVVSTTKAMDQQLGQTLRATETVHVHIARINDLNASTLKLNQEMVQYGNKSSGDLLIISQEMSRLTHAMGELHSVLGKLSYWIEQDQSHLEQIKGYTEQMNQKTPGVTP</sequence>
<protein>
    <submittedName>
        <fullName evidence="2">Uncharacterized protein</fullName>
    </submittedName>
</protein>
<dbReference type="KEGG" id="tum:CBW65_21675"/>
<dbReference type="Proteomes" id="UP000195437">
    <property type="component" value="Chromosome"/>
</dbReference>
<keyword evidence="3" id="KW-1185">Reference proteome</keyword>
<feature type="transmembrane region" description="Helical" evidence="1">
    <location>
        <begin position="6"/>
        <end position="28"/>
    </location>
</feature>
<dbReference type="OrthoDB" id="2382080at2"/>
<dbReference type="EMBL" id="CP021434">
    <property type="protein sequence ID" value="ARU63301.1"/>
    <property type="molecule type" value="Genomic_DNA"/>
</dbReference>
<proteinExistence type="predicted"/>
<gene>
    <name evidence="2" type="ORF">CBW65_21675</name>
</gene>
<evidence type="ECO:0000313" key="2">
    <source>
        <dbReference type="EMBL" id="ARU63301.1"/>
    </source>
</evidence>
<dbReference type="RefSeq" id="WP_087458645.1">
    <property type="nucleotide sequence ID" value="NZ_CP021434.1"/>
</dbReference>
<organism evidence="2 3">
    <name type="scientific">Tumebacillus avium</name>
    <dbReference type="NCBI Taxonomy" id="1903704"/>
    <lineage>
        <taxon>Bacteria</taxon>
        <taxon>Bacillati</taxon>
        <taxon>Bacillota</taxon>
        <taxon>Bacilli</taxon>
        <taxon>Bacillales</taxon>
        <taxon>Alicyclobacillaceae</taxon>
        <taxon>Tumebacillus</taxon>
    </lineage>
</organism>
<evidence type="ECO:0000256" key="1">
    <source>
        <dbReference type="SAM" id="Phobius"/>
    </source>
</evidence>
<evidence type="ECO:0000313" key="3">
    <source>
        <dbReference type="Proteomes" id="UP000195437"/>
    </source>
</evidence>
<keyword evidence="1" id="KW-1133">Transmembrane helix</keyword>